<keyword evidence="2" id="KW-1185">Reference proteome</keyword>
<evidence type="ECO:0008006" key="3">
    <source>
        <dbReference type="Google" id="ProtNLM"/>
    </source>
</evidence>
<dbReference type="AlphaFoldDB" id="A0A8S0W0B7"/>
<evidence type="ECO:0000313" key="2">
    <source>
        <dbReference type="Proteomes" id="UP000467700"/>
    </source>
</evidence>
<comment type="caution">
    <text evidence="1">The sequence shown here is derived from an EMBL/GenBank/DDBJ whole genome shotgun (WGS) entry which is preliminary data.</text>
</comment>
<reference evidence="1 2" key="1">
    <citation type="submission" date="2020-01" db="EMBL/GenBank/DDBJ databases">
        <authorList>
            <person name="Gupta K D."/>
        </authorList>
    </citation>
    <scope>NUCLEOTIDE SEQUENCE [LARGE SCALE GENOMIC DNA]</scope>
</reference>
<dbReference type="OrthoDB" id="3056337at2759"/>
<organism evidence="1 2">
    <name type="scientific">Cyclocybe aegerita</name>
    <name type="common">Black poplar mushroom</name>
    <name type="synonym">Agrocybe aegerita</name>
    <dbReference type="NCBI Taxonomy" id="1973307"/>
    <lineage>
        <taxon>Eukaryota</taxon>
        <taxon>Fungi</taxon>
        <taxon>Dikarya</taxon>
        <taxon>Basidiomycota</taxon>
        <taxon>Agaricomycotina</taxon>
        <taxon>Agaricomycetes</taxon>
        <taxon>Agaricomycetidae</taxon>
        <taxon>Agaricales</taxon>
        <taxon>Agaricineae</taxon>
        <taxon>Bolbitiaceae</taxon>
        <taxon>Cyclocybe</taxon>
    </lineage>
</organism>
<sequence length="537" mass="60786">MVHFTCITCGKDGDFGADYTTIKCTPWRKASSPCPPCVKLGSLDRQIVEARAFLSHLEAHRATFDSSINEFHDPFTSLLPTELASRIFNLCKSDKEDIDSSREPWPRHRVPFTLSAVSRRWQAVAKSNPSLWNDVHLRLEPGRAAGLDENALFKWLSRSAQHPLTIQLRIPYCHPHDYMWWEFCKSMIDILGRCSTRWADLSIKIPYDILSLIQGRDDGAPLLHHLSIEGAFPGEVGNPSSTGAFSLQATLPSPRSVSLTVCELRLVHINWSKVTQAQVFGLPLSDCLMILRSAPELRNCTMHDIDEAGALQAHNNPIFLANLTTFDLRITTDQISLFLDVVTTPSLTTLRYECFGVFWYHLSNFLRRGSCPLTSLTIIDSDCVFDLPDHDHELFGVLYAIPTLEILKLYQVDISDDFFKLLGGDNPNDEDDADVFIPSLTHLFIEYTREPLNFSWPAVHRAIAARVSRGPRVGGQGVFTNLEILIQPDEEDDDRYYIDKESLDAFQHLIDAGVEIQLYNQVSADDVMEYSREYHSI</sequence>
<dbReference type="EMBL" id="CACVBS010000046">
    <property type="protein sequence ID" value="CAA7265065.1"/>
    <property type="molecule type" value="Genomic_DNA"/>
</dbReference>
<evidence type="ECO:0000313" key="1">
    <source>
        <dbReference type="EMBL" id="CAA7265065.1"/>
    </source>
</evidence>
<dbReference type="Gene3D" id="1.20.1280.50">
    <property type="match status" value="1"/>
</dbReference>
<proteinExistence type="predicted"/>
<gene>
    <name evidence="1" type="ORF">AAE3_LOCUS6929</name>
</gene>
<protein>
    <recommendedName>
        <fullName evidence="3">F-box domain-containing protein</fullName>
    </recommendedName>
</protein>
<dbReference type="Proteomes" id="UP000467700">
    <property type="component" value="Unassembled WGS sequence"/>
</dbReference>
<name>A0A8S0W0B7_CYCAE</name>
<accession>A0A8S0W0B7</accession>